<keyword evidence="8" id="KW-0732">Signal</keyword>
<dbReference type="Pfam" id="PF02321">
    <property type="entry name" value="OEP"/>
    <property type="match status" value="2"/>
</dbReference>
<reference evidence="9 10" key="1">
    <citation type="submission" date="2019-01" db="EMBL/GenBank/DDBJ databases">
        <title>Spirosoma flava sp. nov., a propanil-degrading bacterium isolated from herbicide-contaminated soil.</title>
        <authorList>
            <person name="Zhang L."/>
            <person name="Jiang J.-D."/>
        </authorList>
    </citation>
    <scope>NUCLEOTIDE SEQUENCE [LARGE SCALE GENOMIC DNA]</scope>
    <source>
        <strain evidence="9 10">TY50</strain>
    </source>
</reference>
<dbReference type="GO" id="GO:1990281">
    <property type="term" value="C:efflux pump complex"/>
    <property type="evidence" value="ECO:0007669"/>
    <property type="project" value="TreeGrafter"/>
</dbReference>
<keyword evidence="10" id="KW-1185">Reference proteome</keyword>
<keyword evidence="7" id="KW-0998">Cell outer membrane</keyword>
<feature type="signal peptide" evidence="8">
    <location>
        <begin position="1"/>
        <end position="23"/>
    </location>
</feature>
<dbReference type="GO" id="GO:0009279">
    <property type="term" value="C:cell outer membrane"/>
    <property type="evidence" value="ECO:0007669"/>
    <property type="project" value="UniProtKB-SubCell"/>
</dbReference>
<dbReference type="InterPro" id="IPR003423">
    <property type="entry name" value="OMP_efflux"/>
</dbReference>
<dbReference type="GO" id="GO:0015288">
    <property type="term" value="F:porin activity"/>
    <property type="evidence" value="ECO:0007669"/>
    <property type="project" value="TreeGrafter"/>
</dbReference>
<dbReference type="PANTHER" id="PTHR30026:SF20">
    <property type="entry name" value="OUTER MEMBRANE PROTEIN TOLC"/>
    <property type="match status" value="1"/>
</dbReference>
<organism evidence="9 10">
    <name type="scientific">Spirosoma sordidisoli</name>
    <dbReference type="NCBI Taxonomy" id="2502893"/>
    <lineage>
        <taxon>Bacteria</taxon>
        <taxon>Pseudomonadati</taxon>
        <taxon>Bacteroidota</taxon>
        <taxon>Cytophagia</taxon>
        <taxon>Cytophagales</taxon>
        <taxon>Cytophagaceae</taxon>
        <taxon>Spirosoma</taxon>
    </lineage>
</organism>
<proteinExistence type="inferred from homology"/>
<keyword evidence="6" id="KW-0472">Membrane</keyword>
<dbReference type="SUPFAM" id="SSF56954">
    <property type="entry name" value="Outer membrane efflux proteins (OEP)"/>
    <property type="match status" value="1"/>
</dbReference>
<keyword evidence="5" id="KW-0812">Transmembrane</keyword>
<dbReference type="Proteomes" id="UP000290407">
    <property type="component" value="Unassembled WGS sequence"/>
</dbReference>
<comment type="subcellular location">
    <subcellularLocation>
        <location evidence="1">Cell outer membrane</location>
    </subcellularLocation>
</comment>
<comment type="caution">
    <text evidence="9">The sequence shown here is derived from an EMBL/GenBank/DDBJ whole genome shotgun (WGS) entry which is preliminary data.</text>
</comment>
<dbReference type="InterPro" id="IPR051906">
    <property type="entry name" value="TolC-like"/>
</dbReference>
<dbReference type="AlphaFoldDB" id="A0A4Q2UK50"/>
<dbReference type="PANTHER" id="PTHR30026">
    <property type="entry name" value="OUTER MEMBRANE PROTEIN TOLC"/>
    <property type="match status" value="1"/>
</dbReference>
<sequence length="447" mass="50179">MKNSWLPLLLFMGTWVMTQVAFAQKNTDALAQQAPLADCIQFALENQPLIRQSAIDQEIADRSVRSALAAWYPQLNAGYGLTHFLQLPVTLIPDATTGERRPVALGAKNTSTVSFSLTQSVFNRDVLLASRTADAYRAQASQVTVQNKIDVVVNVSKAFYDVILTQRQVDILAEDISRLQRSLQDATNQYQSGVVDKTDAQRARIALNNTLAQRKQFQDLVGAKQQTLKQLMGYPPNAQLNLAYDTLQLATETALDTTLLANPVNRIEYQLLQTQGRLLESNVRYNRWAYLPIVNANANYNLLYQNNSFGQLYSQSFPNSLVGLSVFLPIFQGGRRVQQLRIAELQVRRLQWDLAALTSAVDAEYAQALSTYKGNLANYFALRENQALAQDVYRIINLQYRSGIKTYLDVTVAEADLRTARLNVFNALYQVLISKLDVQRALGLIQF</sequence>
<dbReference type="Gene3D" id="1.20.1600.10">
    <property type="entry name" value="Outer membrane efflux proteins (OEP)"/>
    <property type="match status" value="1"/>
</dbReference>
<evidence type="ECO:0000256" key="8">
    <source>
        <dbReference type="SAM" id="SignalP"/>
    </source>
</evidence>
<evidence type="ECO:0000256" key="7">
    <source>
        <dbReference type="ARBA" id="ARBA00023237"/>
    </source>
</evidence>
<dbReference type="RefSeq" id="WP_077919631.1">
    <property type="nucleotide sequence ID" value="NZ_SBLB01000003.1"/>
</dbReference>
<keyword evidence="3" id="KW-0813">Transport</keyword>
<name>A0A4Q2UK50_9BACT</name>
<evidence type="ECO:0000256" key="1">
    <source>
        <dbReference type="ARBA" id="ARBA00004442"/>
    </source>
</evidence>
<evidence type="ECO:0000256" key="4">
    <source>
        <dbReference type="ARBA" id="ARBA00022452"/>
    </source>
</evidence>
<evidence type="ECO:0000256" key="2">
    <source>
        <dbReference type="ARBA" id="ARBA00007613"/>
    </source>
</evidence>
<gene>
    <name evidence="9" type="ORF">EQG79_13260</name>
</gene>
<evidence type="ECO:0000256" key="5">
    <source>
        <dbReference type="ARBA" id="ARBA00022692"/>
    </source>
</evidence>
<dbReference type="GO" id="GO:0015562">
    <property type="term" value="F:efflux transmembrane transporter activity"/>
    <property type="evidence" value="ECO:0007669"/>
    <property type="project" value="InterPro"/>
</dbReference>
<keyword evidence="4" id="KW-1134">Transmembrane beta strand</keyword>
<evidence type="ECO:0000313" key="9">
    <source>
        <dbReference type="EMBL" id="RYC69566.1"/>
    </source>
</evidence>
<protein>
    <submittedName>
        <fullName evidence="9">TolC family protein</fullName>
    </submittedName>
</protein>
<feature type="chain" id="PRO_5020324360" evidence="8">
    <location>
        <begin position="24"/>
        <end position="447"/>
    </location>
</feature>
<evidence type="ECO:0000256" key="6">
    <source>
        <dbReference type="ARBA" id="ARBA00023136"/>
    </source>
</evidence>
<evidence type="ECO:0000313" key="10">
    <source>
        <dbReference type="Proteomes" id="UP000290407"/>
    </source>
</evidence>
<accession>A0A4Q2UK50</accession>
<dbReference type="EMBL" id="SBLB01000003">
    <property type="protein sequence ID" value="RYC69566.1"/>
    <property type="molecule type" value="Genomic_DNA"/>
</dbReference>
<comment type="similarity">
    <text evidence="2">Belongs to the outer membrane factor (OMF) (TC 1.B.17) family.</text>
</comment>
<evidence type="ECO:0000256" key="3">
    <source>
        <dbReference type="ARBA" id="ARBA00022448"/>
    </source>
</evidence>